<evidence type="ECO:0000313" key="1">
    <source>
        <dbReference type="EMBL" id="CZT06992.1"/>
    </source>
</evidence>
<evidence type="ECO:0000313" key="2">
    <source>
        <dbReference type="Proteomes" id="UP000178912"/>
    </source>
</evidence>
<reference evidence="2" key="1">
    <citation type="submission" date="2016-03" db="EMBL/GenBank/DDBJ databases">
        <authorList>
            <person name="Guldener U."/>
        </authorList>
    </citation>
    <scope>NUCLEOTIDE SEQUENCE [LARGE SCALE GENOMIC DNA]</scope>
    <source>
        <strain evidence="2">04CH-RAC-A.6.1</strain>
    </source>
</reference>
<proteinExistence type="predicted"/>
<protein>
    <submittedName>
        <fullName evidence="1">Uncharacterized protein</fullName>
    </submittedName>
</protein>
<dbReference type="OrthoDB" id="3552581at2759"/>
<gene>
    <name evidence="1" type="ORF">RAG0_12568</name>
</gene>
<dbReference type="AlphaFoldDB" id="A0A1E1L906"/>
<name>A0A1E1L906_9HELO</name>
<dbReference type="Proteomes" id="UP000178912">
    <property type="component" value="Unassembled WGS sequence"/>
</dbReference>
<accession>A0A1E1L906</accession>
<sequence length="170" mass="19519">MVLLKDIQGRICTFLSSTECLDLDTTTLVLPKKVRRNMVLVLGGVPGTSNHVKVMPITSTFKAGSDYVPIAPTPKKGYTIQLQLRTYRVWHNGSEERYFQRLLKHSYLKIDSSYEVPTQMLVDVKDHFDNPFMVISKGQGGLRQLQEYIHRRDSIREQEALYRATEKETG</sequence>
<keyword evidence="2" id="KW-1185">Reference proteome</keyword>
<dbReference type="EMBL" id="FJUX01000091">
    <property type="protein sequence ID" value="CZT06992.1"/>
    <property type="molecule type" value="Genomic_DNA"/>
</dbReference>
<organism evidence="1 2">
    <name type="scientific">Rhynchosporium agropyri</name>
    <dbReference type="NCBI Taxonomy" id="914238"/>
    <lineage>
        <taxon>Eukaryota</taxon>
        <taxon>Fungi</taxon>
        <taxon>Dikarya</taxon>
        <taxon>Ascomycota</taxon>
        <taxon>Pezizomycotina</taxon>
        <taxon>Leotiomycetes</taxon>
        <taxon>Helotiales</taxon>
        <taxon>Ploettnerulaceae</taxon>
        <taxon>Rhynchosporium</taxon>
    </lineage>
</organism>